<reference evidence="1 2" key="1">
    <citation type="submission" date="2019-03" db="EMBL/GenBank/DDBJ databases">
        <title>This is whole genome sequence of Paenibacillus sp MS74 strain.</title>
        <authorList>
            <person name="Trinh H.N."/>
        </authorList>
    </citation>
    <scope>NUCLEOTIDE SEQUENCE [LARGE SCALE GENOMIC DNA]</scope>
    <source>
        <strain evidence="1 2">MS74</strain>
    </source>
</reference>
<gene>
    <name evidence="1" type="ORF">E1757_18230</name>
</gene>
<dbReference type="PANTHER" id="PTHR35276">
    <property type="entry name" value="S-ADENOSYL-L-METHIONINE-DEPENDENT METHYLTRANSFERASES SUPERFAMILY PROTEIN"/>
    <property type="match status" value="1"/>
</dbReference>
<keyword evidence="1" id="KW-0489">Methyltransferase</keyword>
<protein>
    <submittedName>
        <fullName evidence="1">Methyltransferase domain-containing protein</fullName>
    </submittedName>
</protein>
<name>A0A4R5KL73_9BACL</name>
<dbReference type="Gene3D" id="3.40.50.150">
    <property type="entry name" value="Vaccinia Virus protein VP39"/>
    <property type="match status" value="1"/>
</dbReference>
<dbReference type="Pfam" id="PF06962">
    <property type="entry name" value="rRNA_methylase"/>
    <property type="match status" value="1"/>
</dbReference>
<dbReference type="CDD" id="cd02440">
    <property type="entry name" value="AdoMet_MTases"/>
    <property type="match status" value="1"/>
</dbReference>
<proteinExistence type="predicted"/>
<dbReference type="PANTHER" id="PTHR35276:SF1">
    <property type="entry name" value="TRNA (MNM(5)S(2)U34)-METHYLTRANSFERASE, CHLOROPLASTIC"/>
    <property type="match status" value="1"/>
</dbReference>
<dbReference type="OrthoDB" id="9792989at2"/>
<evidence type="ECO:0000313" key="1">
    <source>
        <dbReference type="EMBL" id="TDF96319.1"/>
    </source>
</evidence>
<dbReference type="AlphaFoldDB" id="A0A4R5KL73"/>
<dbReference type="GO" id="GO:0008168">
    <property type="term" value="F:methyltransferase activity"/>
    <property type="evidence" value="ECO:0007669"/>
    <property type="project" value="UniProtKB-KW"/>
</dbReference>
<keyword evidence="2" id="KW-1185">Reference proteome</keyword>
<dbReference type="SUPFAM" id="SSF53335">
    <property type="entry name" value="S-adenosyl-L-methionine-dependent methyltransferases"/>
    <property type="match status" value="1"/>
</dbReference>
<accession>A0A4R5KL73</accession>
<dbReference type="EMBL" id="SMRT01000008">
    <property type="protein sequence ID" value="TDF96319.1"/>
    <property type="molecule type" value="Genomic_DNA"/>
</dbReference>
<sequence>MGFLSILSYAHKLIEERIAPGEAVVDATAGNGVDTLFLAKLVGPEGSVDAFDIQQQALDKTGQRIRKEQPDYSHVRLHLRSHDQLEAVLPEALHGRLGAVMFNLGYLPGNDHDTVTTPASTIPALQKSAKLLRKGGILTVVLYTGHEGGEQEALAVRQWAEQLPQQQFQVLEYRFMNQQNHPPYLIAVEKRSAD</sequence>
<dbReference type="GO" id="GO:0032259">
    <property type="term" value="P:methylation"/>
    <property type="evidence" value="ECO:0007669"/>
    <property type="project" value="UniProtKB-KW"/>
</dbReference>
<dbReference type="Proteomes" id="UP000295636">
    <property type="component" value="Unassembled WGS sequence"/>
</dbReference>
<comment type="caution">
    <text evidence="1">The sequence shown here is derived from an EMBL/GenBank/DDBJ whole genome shotgun (WGS) entry which is preliminary data.</text>
</comment>
<evidence type="ECO:0000313" key="2">
    <source>
        <dbReference type="Proteomes" id="UP000295636"/>
    </source>
</evidence>
<dbReference type="RefSeq" id="WP_133230637.1">
    <property type="nucleotide sequence ID" value="NZ_SMRT01000008.1"/>
</dbReference>
<organism evidence="1 2">
    <name type="scientific">Paenibacillus piri</name>
    <dbReference type="NCBI Taxonomy" id="2547395"/>
    <lineage>
        <taxon>Bacteria</taxon>
        <taxon>Bacillati</taxon>
        <taxon>Bacillota</taxon>
        <taxon>Bacilli</taxon>
        <taxon>Bacillales</taxon>
        <taxon>Paenibacillaceae</taxon>
        <taxon>Paenibacillus</taxon>
    </lineage>
</organism>
<dbReference type="InterPro" id="IPR029063">
    <property type="entry name" value="SAM-dependent_MTases_sf"/>
</dbReference>
<dbReference type="InterPro" id="IPR010719">
    <property type="entry name" value="MnmM_MeTrfase"/>
</dbReference>
<keyword evidence="1" id="KW-0808">Transferase</keyword>